<organism evidence="2 3">
    <name type="scientific">Ananas comosus</name>
    <name type="common">Pineapple</name>
    <name type="synonym">Ananas ananas</name>
    <dbReference type="NCBI Taxonomy" id="4615"/>
    <lineage>
        <taxon>Eukaryota</taxon>
        <taxon>Viridiplantae</taxon>
        <taxon>Streptophyta</taxon>
        <taxon>Embryophyta</taxon>
        <taxon>Tracheophyta</taxon>
        <taxon>Spermatophyta</taxon>
        <taxon>Magnoliopsida</taxon>
        <taxon>Liliopsida</taxon>
        <taxon>Poales</taxon>
        <taxon>Bromeliaceae</taxon>
        <taxon>Bromelioideae</taxon>
        <taxon>Ananas</taxon>
    </lineage>
</organism>
<evidence type="ECO:0000313" key="3">
    <source>
        <dbReference type="RefSeq" id="XP_020087669.1"/>
    </source>
</evidence>
<keyword evidence="2" id="KW-1185">Reference proteome</keyword>
<reference evidence="2" key="1">
    <citation type="journal article" date="2015" name="Nat. Genet.">
        <title>The pineapple genome and the evolution of CAM photosynthesis.</title>
        <authorList>
            <person name="Ming R."/>
            <person name="VanBuren R."/>
            <person name="Wai C.M."/>
            <person name="Tang H."/>
            <person name="Schatz M.C."/>
            <person name="Bowers J.E."/>
            <person name="Lyons E."/>
            <person name="Wang M.L."/>
            <person name="Chen J."/>
            <person name="Biggers E."/>
            <person name="Zhang J."/>
            <person name="Huang L."/>
            <person name="Zhang L."/>
            <person name="Miao W."/>
            <person name="Zhang J."/>
            <person name="Ye Z."/>
            <person name="Miao C."/>
            <person name="Lin Z."/>
            <person name="Wang H."/>
            <person name="Zhou H."/>
            <person name="Yim W.C."/>
            <person name="Priest H.D."/>
            <person name="Zheng C."/>
            <person name="Woodhouse M."/>
            <person name="Edger P.P."/>
            <person name="Guyot R."/>
            <person name="Guo H.B."/>
            <person name="Guo H."/>
            <person name="Zheng G."/>
            <person name="Singh R."/>
            <person name="Sharma A."/>
            <person name="Min X."/>
            <person name="Zheng Y."/>
            <person name="Lee H."/>
            <person name="Gurtowski J."/>
            <person name="Sedlazeck F.J."/>
            <person name="Harkess A."/>
            <person name="McKain M.R."/>
            <person name="Liao Z."/>
            <person name="Fang J."/>
            <person name="Liu J."/>
            <person name="Zhang X."/>
            <person name="Zhang Q."/>
            <person name="Hu W."/>
            <person name="Qin Y."/>
            <person name="Wang K."/>
            <person name="Chen L.Y."/>
            <person name="Shirley N."/>
            <person name="Lin Y.R."/>
            <person name="Liu L.Y."/>
            <person name="Hernandez A.G."/>
            <person name="Wright C.L."/>
            <person name="Bulone V."/>
            <person name="Tuskan G.A."/>
            <person name="Heath K."/>
            <person name="Zee F."/>
            <person name="Moore P.H."/>
            <person name="Sunkar R."/>
            <person name="Leebens-Mack J.H."/>
            <person name="Mockler T."/>
            <person name="Bennetzen J.L."/>
            <person name="Freeling M."/>
            <person name="Sankoff D."/>
            <person name="Paterson A.H."/>
            <person name="Zhu X."/>
            <person name="Yang X."/>
            <person name="Smith J.A."/>
            <person name="Cushman J.C."/>
            <person name="Paull R.E."/>
            <person name="Yu Q."/>
        </authorList>
    </citation>
    <scope>NUCLEOTIDE SEQUENCE [LARGE SCALE GENOMIC DNA]</scope>
    <source>
        <strain evidence="2">cv. F153</strain>
    </source>
</reference>
<dbReference type="RefSeq" id="XP_020087669.1">
    <property type="nucleotide sequence ID" value="XM_020232080.1"/>
</dbReference>
<evidence type="ECO:0000256" key="1">
    <source>
        <dbReference type="SAM" id="MobiDB-lite"/>
    </source>
</evidence>
<feature type="region of interest" description="Disordered" evidence="1">
    <location>
        <begin position="1"/>
        <end position="126"/>
    </location>
</feature>
<evidence type="ECO:0000313" key="2">
    <source>
        <dbReference type="Proteomes" id="UP000515123"/>
    </source>
</evidence>
<gene>
    <name evidence="3" type="primary">LOC109709764</name>
</gene>
<accession>A0A6P5EVT1</accession>
<feature type="compositionally biased region" description="Basic and acidic residues" evidence="1">
    <location>
        <begin position="85"/>
        <end position="111"/>
    </location>
</feature>
<feature type="compositionally biased region" description="Basic and acidic residues" evidence="1">
    <location>
        <begin position="44"/>
        <end position="63"/>
    </location>
</feature>
<dbReference type="Gramene" id="Aco017749.1.mrna1">
    <property type="protein sequence ID" value="Aco017749.1.mrna1"/>
    <property type="gene ID" value="Aco017749.1.path1"/>
</dbReference>
<proteinExistence type="predicted"/>
<reference evidence="3" key="2">
    <citation type="submission" date="2025-08" db="UniProtKB">
        <authorList>
            <consortium name="RefSeq"/>
        </authorList>
    </citation>
    <scope>IDENTIFICATION</scope>
    <source>
        <tissue evidence="3">Leaf</tissue>
    </source>
</reference>
<dbReference type="Proteomes" id="UP000515123">
    <property type="component" value="Linkage group 5"/>
</dbReference>
<protein>
    <submittedName>
        <fullName evidence="3">Neurofilament medium polypeptide-like</fullName>
    </submittedName>
</protein>
<name>A0A6P5EVT1_ANACO</name>
<dbReference type="AlphaFoldDB" id="A0A6P5EVT1"/>
<dbReference type="GeneID" id="109709764"/>
<sequence>MGGCTSRPAEAAGPHPETPSAVDSAVPEIEVKTVEGGDAQTEAEAAKADESQLVDHSEPKPEEPNSPAATTGEELKPESSAVVPEKLEDKEDAPKNEVAKESKEEEKRSQVVDHPLAAATEGSKTS</sequence>